<dbReference type="InterPro" id="IPR013096">
    <property type="entry name" value="Cupin_2"/>
</dbReference>
<dbReference type="Gene3D" id="2.60.120.10">
    <property type="entry name" value="Jelly Rolls"/>
    <property type="match status" value="1"/>
</dbReference>
<feature type="domain" description="Cupin type-2" evidence="1">
    <location>
        <begin position="40"/>
        <end position="102"/>
    </location>
</feature>
<evidence type="ECO:0000313" key="3">
    <source>
        <dbReference type="Proteomes" id="UP000264215"/>
    </source>
</evidence>
<protein>
    <submittedName>
        <fullName evidence="2">Cupin domain-containing protein</fullName>
    </submittedName>
</protein>
<dbReference type="InterPro" id="IPR014710">
    <property type="entry name" value="RmlC-like_jellyroll"/>
</dbReference>
<evidence type="ECO:0000259" key="1">
    <source>
        <dbReference type="Pfam" id="PF07883"/>
    </source>
</evidence>
<gene>
    <name evidence="2" type="ORF">DIT26_07895</name>
</gene>
<dbReference type="Proteomes" id="UP000264215">
    <property type="component" value="Unassembled WGS sequence"/>
</dbReference>
<dbReference type="EMBL" id="DQBS01000177">
    <property type="protein sequence ID" value="HCO70478.1"/>
    <property type="molecule type" value="Genomic_DNA"/>
</dbReference>
<reference evidence="2 3" key="1">
    <citation type="journal article" date="2018" name="Nat. Biotechnol.">
        <title>A standardized bacterial taxonomy based on genome phylogeny substantially revises the tree of life.</title>
        <authorList>
            <person name="Parks D.H."/>
            <person name="Chuvochina M."/>
            <person name="Waite D.W."/>
            <person name="Rinke C."/>
            <person name="Skarshewski A."/>
            <person name="Chaumeil P.A."/>
            <person name="Hugenholtz P."/>
        </authorList>
    </citation>
    <scope>NUCLEOTIDE SEQUENCE [LARGE SCALE GENOMIC DNA]</scope>
    <source>
        <strain evidence="2">UBA9905</strain>
    </source>
</reference>
<sequence length="107" mass="11722">MKLVKSSIENGKVALDRPGLKGRIIYDRENAQAVVIDIGEGMELAEHETPVDVFILVLAGRGIITVGEDKHEVMKDDIIDSPKMIPHGIVNTGEETMRVLVVKSPHP</sequence>
<organism evidence="2 3">
    <name type="scientific">Mesotoga infera</name>
    <dbReference type="NCBI Taxonomy" id="1236046"/>
    <lineage>
        <taxon>Bacteria</taxon>
        <taxon>Thermotogati</taxon>
        <taxon>Thermotogota</taxon>
        <taxon>Thermotogae</taxon>
        <taxon>Kosmotogales</taxon>
        <taxon>Kosmotogaceae</taxon>
        <taxon>Mesotoga</taxon>
    </lineage>
</organism>
<dbReference type="PANTHER" id="PTHR37694:SF1">
    <property type="entry name" value="SLR8022 PROTEIN"/>
    <property type="match status" value="1"/>
</dbReference>
<dbReference type="PANTHER" id="PTHR37694">
    <property type="entry name" value="SLR8022 PROTEIN"/>
    <property type="match status" value="1"/>
</dbReference>
<evidence type="ECO:0000313" key="2">
    <source>
        <dbReference type="EMBL" id="HCO70478.1"/>
    </source>
</evidence>
<dbReference type="InterPro" id="IPR011051">
    <property type="entry name" value="RmlC_Cupin_sf"/>
</dbReference>
<proteinExistence type="predicted"/>
<dbReference type="SUPFAM" id="SSF51182">
    <property type="entry name" value="RmlC-like cupins"/>
    <property type="match status" value="1"/>
</dbReference>
<accession>A0A3D3TMU3</accession>
<dbReference type="Pfam" id="PF07883">
    <property type="entry name" value="Cupin_2"/>
    <property type="match status" value="1"/>
</dbReference>
<dbReference type="AlphaFoldDB" id="A0A3D3TMU3"/>
<comment type="caution">
    <text evidence="2">The sequence shown here is derived from an EMBL/GenBank/DDBJ whole genome shotgun (WGS) entry which is preliminary data.</text>
</comment>
<name>A0A3D3TMU3_9BACT</name>